<evidence type="ECO:0000313" key="12">
    <source>
        <dbReference type="Proteomes" id="UP000001811"/>
    </source>
</evidence>
<dbReference type="GO" id="GO:0043651">
    <property type="term" value="P:linoleic acid metabolic process"/>
    <property type="evidence" value="ECO:0007669"/>
    <property type="project" value="Ensembl"/>
</dbReference>
<dbReference type="SMR" id="A0A5F9DDE6"/>
<dbReference type="STRING" id="9986.ENSOCUP00000043848"/>
<dbReference type="GeneTree" id="ENSGT01050000244838"/>
<reference evidence="11" key="2">
    <citation type="submission" date="2025-08" db="UniProtKB">
        <authorList>
            <consortium name="Ensembl"/>
        </authorList>
    </citation>
    <scope>IDENTIFICATION</scope>
    <source>
        <strain evidence="11">Thorbecke</strain>
    </source>
</reference>
<dbReference type="GO" id="GO:0034626">
    <property type="term" value="P:fatty acid elongation, polyunsaturated fatty acid"/>
    <property type="evidence" value="ECO:0007669"/>
    <property type="project" value="Ensembl"/>
</dbReference>
<dbReference type="EMBL" id="AAGW02018301">
    <property type="status" value="NOT_ANNOTATED_CDS"/>
    <property type="molecule type" value="Genomic_DNA"/>
</dbReference>
<dbReference type="GO" id="GO:1901570">
    <property type="term" value="P:fatty acid derivative biosynthetic process"/>
    <property type="evidence" value="ECO:0007669"/>
    <property type="project" value="Ensembl"/>
</dbReference>
<evidence type="ECO:0000256" key="3">
    <source>
        <dbReference type="ARBA" id="ARBA00022679"/>
    </source>
</evidence>
<dbReference type="GO" id="GO:0043025">
    <property type="term" value="C:neuronal cell body"/>
    <property type="evidence" value="ECO:0007669"/>
    <property type="project" value="Ensembl"/>
</dbReference>
<dbReference type="EMBL" id="AAGW02018303">
    <property type="status" value="NOT_ANNOTATED_CDS"/>
    <property type="molecule type" value="Genomic_DNA"/>
</dbReference>
<evidence type="ECO:0000256" key="1">
    <source>
        <dbReference type="ARBA" id="ARBA00004141"/>
    </source>
</evidence>
<dbReference type="EMBL" id="AAGW02018304">
    <property type="status" value="NOT_ANNOTATED_CDS"/>
    <property type="molecule type" value="Genomic_DNA"/>
</dbReference>
<sequence>MEHFDASLSTYFKALLGPRDTRVKGWFLLDNYIPTLVCSIIYLLIVWLGPKYMKNRQPFSCRGILVVYNLGLTLLSLYMFCELVTGVWEGRYNFFCQGTRSAGESDMKIIRVLWWYYFSKLIEFMDTFFFILRKNNHQITVLHVYHHASMLNIWWFVMNWVPCGHSSVCADNHPDQLWGHMAMHIPSRLVVFPDRIHDFPDHPLHKFLHSDLQQEGGLPKERPPQGPPERVRDCCEWTHQQLFRPGEQCEATEATEGLKWRSRGPAGHVTRLKQSPLCFPPVCERMCTFQERCLNICSLTESHRCAVGNWLPGSRLGLISVLLPVLT</sequence>
<evidence type="ECO:0000256" key="10">
    <source>
        <dbReference type="RuleBase" id="RU361115"/>
    </source>
</evidence>
<evidence type="ECO:0000256" key="2">
    <source>
        <dbReference type="ARBA" id="ARBA00022516"/>
    </source>
</evidence>
<dbReference type="AlphaFoldDB" id="A0A5F9DDE6"/>
<comment type="similarity">
    <text evidence="10">Belongs to the ELO family.</text>
</comment>
<feature type="transmembrane region" description="Helical" evidence="10">
    <location>
        <begin position="32"/>
        <end position="49"/>
    </location>
</feature>
<dbReference type="GO" id="GO:0045723">
    <property type="term" value="P:positive regulation of fatty acid biosynthetic process"/>
    <property type="evidence" value="ECO:0007669"/>
    <property type="project" value="Ensembl"/>
</dbReference>
<dbReference type="GO" id="GO:0034625">
    <property type="term" value="P:fatty acid elongation, monounsaturated fatty acid"/>
    <property type="evidence" value="ECO:0007669"/>
    <property type="project" value="Ensembl"/>
</dbReference>
<keyword evidence="4 10" id="KW-0812">Transmembrane</keyword>
<name>A0A5F9DDE6_RABIT</name>
<comment type="subcellular location">
    <subcellularLocation>
        <location evidence="1">Membrane</location>
        <topology evidence="1">Multi-pass membrane protein</topology>
    </subcellularLocation>
</comment>
<keyword evidence="2 10" id="KW-0444">Lipid biosynthesis</keyword>
<dbReference type="GO" id="GO:0042759">
    <property type="term" value="P:long-chain fatty acid biosynthetic process"/>
    <property type="evidence" value="ECO:0007669"/>
    <property type="project" value="Ensembl"/>
</dbReference>
<protein>
    <recommendedName>
        <fullName evidence="10">Elongation of very long chain fatty acids protein</fullName>
        <ecNumber evidence="10">2.3.1.199</ecNumber>
    </recommendedName>
    <alternativeName>
        <fullName evidence="10">Very-long-chain 3-oxoacyl-CoA synthase</fullName>
    </alternativeName>
</protein>
<dbReference type="PANTHER" id="PTHR11157">
    <property type="entry name" value="FATTY ACID ACYL TRANSFERASE-RELATED"/>
    <property type="match status" value="1"/>
</dbReference>
<dbReference type="Proteomes" id="UP000001811">
    <property type="component" value="Chromosome 12"/>
</dbReference>
<dbReference type="GO" id="GO:0097447">
    <property type="term" value="C:dendritic tree"/>
    <property type="evidence" value="ECO:0007669"/>
    <property type="project" value="Ensembl"/>
</dbReference>
<dbReference type="GO" id="GO:0030148">
    <property type="term" value="P:sphingolipid biosynthetic process"/>
    <property type="evidence" value="ECO:0007669"/>
    <property type="project" value="TreeGrafter"/>
</dbReference>
<dbReference type="GO" id="GO:0036109">
    <property type="term" value="P:alpha-linolenic acid metabolic process"/>
    <property type="evidence" value="ECO:0007669"/>
    <property type="project" value="Ensembl"/>
</dbReference>
<keyword evidence="5 10" id="KW-0276">Fatty acid metabolism</keyword>
<keyword evidence="9 10" id="KW-0275">Fatty acid biosynthesis</keyword>
<keyword evidence="12" id="KW-1185">Reference proteome</keyword>
<dbReference type="GO" id="GO:0009922">
    <property type="term" value="F:fatty acid elongase activity"/>
    <property type="evidence" value="ECO:0007669"/>
    <property type="project" value="UniProtKB-EC"/>
</dbReference>
<evidence type="ECO:0000256" key="6">
    <source>
        <dbReference type="ARBA" id="ARBA00022989"/>
    </source>
</evidence>
<evidence type="ECO:0000256" key="8">
    <source>
        <dbReference type="ARBA" id="ARBA00023136"/>
    </source>
</evidence>
<dbReference type="GO" id="GO:0006636">
    <property type="term" value="P:unsaturated fatty acid biosynthetic process"/>
    <property type="evidence" value="ECO:0007669"/>
    <property type="project" value="Ensembl"/>
</dbReference>
<gene>
    <name evidence="11" type="primary">ELOVL5</name>
</gene>
<feature type="transmembrane region" description="Helical" evidence="10">
    <location>
        <begin position="61"/>
        <end position="80"/>
    </location>
</feature>
<accession>A0A5F9DDE6</accession>
<organism evidence="11 12">
    <name type="scientific">Oryctolagus cuniculus</name>
    <name type="common">Rabbit</name>
    <dbReference type="NCBI Taxonomy" id="9986"/>
    <lineage>
        <taxon>Eukaryota</taxon>
        <taxon>Metazoa</taxon>
        <taxon>Chordata</taxon>
        <taxon>Craniata</taxon>
        <taxon>Vertebrata</taxon>
        <taxon>Euteleostomi</taxon>
        <taxon>Mammalia</taxon>
        <taxon>Eutheria</taxon>
        <taxon>Euarchontoglires</taxon>
        <taxon>Glires</taxon>
        <taxon>Lagomorpha</taxon>
        <taxon>Leporidae</taxon>
        <taxon>Oryctolagus</taxon>
    </lineage>
</organism>
<dbReference type="EMBL" id="AAGW02018305">
    <property type="status" value="NOT_ANNOTATED_CDS"/>
    <property type="molecule type" value="Genomic_DNA"/>
</dbReference>
<reference evidence="11 12" key="1">
    <citation type="journal article" date="2011" name="Nature">
        <title>A high-resolution map of human evolutionary constraint using 29 mammals.</title>
        <authorList>
            <person name="Lindblad-Toh K."/>
            <person name="Garber M."/>
            <person name="Zuk O."/>
            <person name="Lin M.F."/>
            <person name="Parker B.J."/>
            <person name="Washietl S."/>
            <person name="Kheradpour P."/>
            <person name="Ernst J."/>
            <person name="Jordan G."/>
            <person name="Mauceli E."/>
            <person name="Ward L.D."/>
            <person name="Lowe C.B."/>
            <person name="Holloway A.K."/>
            <person name="Clamp M."/>
            <person name="Gnerre S."/>
            <person name="Alfoldi J."/>
            <person name="Beal K."/>
            <person name="Chang J."/>
            <person name="Clawson H."/>
            <person name="Cuff J."/>
            <person name="Di Palma F."/>
            <person name="Fitzgerald S."/>
            <person name="Flicek P."/>
            <person name="Guttman M."/>
            <person name="Hubisz M.J."/>
            <person name="Jaffe D.B."/>
            <person name="Jungreis I."/>
            <person name="Kent W.J."/>
            <person name="Kostka D."/>
            <person name="Lara M."/>
            <person name="Martins A.L."/>
            <person name="Massingham T."/>
            <person name="Moltke I."/>
            <person name="Raney B.J."/>
            <person name="Rasmussen M.D."/>
            <person name="Robinson J."/>
            <person name="Stark A."/>
            <person name="Vilella A.J."/>
            <person name="Wen J."/>
            <person name="Xie X."/>
            <person name="Zody M.C."/>
            <person name="Baldwin J."/>
            <person name="Bloom T."/>
            <person name="Chin C.W."/>
            <person name="Heiman D."/>
            <person name="Nicol R."/>
            <person name="Nusbaum C."/>
            <person name="Young S."/>
            <person name="Wilkinson J."/>
            <person name="Worley K.C."/>
            <person name="Kovar C.L."/>
            <person name="Muzny D.M."/>
            <person name="Gibbs R.A."/>
            <person name="Cree A."/>
            <person name="Dihn H.H."/>
            <person name="Fowler G."/>
            <person name="Jhangiani S."/>
            <person name="Joshi V."/>
            <person name="Lee S."/>
            <person name="Lewis L.R."/>
            <person name="Nazareth L.V."/>
            <person name="Okwuonu G."/>
            <person name="Santibanez J."/>
            <person name="Warren W.C."/>
            <person name="Mardis E.R."/>
            <person name="Weinstock G.M."/>
            <person name="Wilson R.K."/>
            <person name="Delehaunty K."/>
            <person name="Dooling D."/>
            <person name="Fronik C."/>
            <person name="Fulton L."/>
            <person name="Fulton B."/>
            <person name="Graves T."/>
            <person name="Minx P."/>
            <person name="Sodergren E."/>
            <person name="Birney E."/>
            <person name="Margulies E.H."/>
            <person name="Herrero J."/>
            <person name="Green E.D."/>
            <person name="Haussler D."/>
            <person name="Siepel A."/>
            <person name="Goldman N."/>
            <person name="Pollard K.S."/>
            <person name="Pedersen J.S."/>
            <person name="Lander E.S."/>
            <person name="Kellis M."/>
        </authorList>
    </citation>
    <scope>NUCLEOTIDE SEQUENCE [LARGE SCALE GENOMIC DNA]</scope>
    <source>
        <strain evidence="11 12">Thorbecke inbred</strain>
    </source>
</reference>
<dbReference type="EMBL" id="AAGW02018302">
    <property type="status" value="NOT_ANNOTATED_CDS"/>
    <property type="molecule type" value="Genomic_DNA"/>
</dbReference>
<evidence type="ECO:0000256" key="9">
    <source>
        <dbReference type="ARBA" id="ARBA00023160"/>
    </source>
</evidence>
<dbReference type="GO" id="GO:0005789">
    <property type="term" value="C:endoplasmic reticulum membrane"/>
    <property type="evidence" value="ECO:0007669"/>
    <property type="project" value="Ensembl"/>
</dbReference>
<dbReference type="GO" id="GO:0019367">
    <property type="term" value="P:fatty acid elongation, saturated fatty acid"/>
    <property type="evidence" value="ECO:0007669"/>
    <property type="project" value="TreeGrafter"/>
</dbReference>
<evidence type="ECO:0000256" key="5">
    <source>
        <dbReference type="ARBA" id="ARBA00022832"/>
    </source>
</evidence>
<dbReference type="EMBL" id="AAGW02018300">
    <property type="status" value="NOT_ANNOTATED_CDS"/>
    <property type="molecule type" value="Genomic_DNA"/>
</dbReference>
<keyword evidence="8 10" id="KW-0472">Membrane</keyword>
<dbReference type="InterPro" id="IPR002076">
    <property type="entry name" value="ELO_fam"/>
</dbReference>
<keyword evidence="7 10" id="KW-0443">Lipid metabolism</keyword>
<keyword evidence="3 10" id="KW-0808">Transferase</keyword>
<dbReference type="PANTHER" id="PTHR11157:SF18">
    <property type="entry name" value="ELONGATION OF VERY LONG CHAIN FATTY ACIDS PROTEIN 5"/>
    <property type="match status" value="1"/>
</dbReference>
<evidence type="ECO:0000313" key="11">
    <source>
        <dbReference type="Ensembl" id="ENSOCUP00000043848.1"/>
    </source>
</evidence>
<evidence type="ECO:0000256" key="4">
    <source>
        <dbReference type="ARBA" id="ARBA00022692"/>
    </source>
</evidence>
<keyword evidence="6 10" id="KW-1133">Transmembrane helix</keyword>
<dbReference type="InParanoid" id="A0A5F9DDE6"/>
<evidence type="ECO:0000256" key="7">
    <source>
        <dbReference type="ARBA" id="ARBA00023098"/>
    </source>
</evidence>
<comment type="catalytic activity">
    <reaction evidence="10">
        <text>a very-long-chain acyl-CoA + malonyl-CoA + H(+) = a very-long-chain 3-oxoacyl-CoA + CO2 + CoA</text>
        <dbReference type="Rhea" id="RHEA:32727"/>
        <dbReference type="ChEBI" id="CHEBI:15378"/>
        <dbReference type="ChEBI" id="CHEBI:16526"/>
        <dbReference type="ChEBI" id="CHEBI:57287"/>
        <dbReference type="ChEBI" id="CHEBI:57384"/>
        <dbReference type="ChEBI" id="CHEBI:90725"/>
        <dbReference type="ChEBI" id="CHEBI:90736"/>
        <dbReference type="EC" id="2.3.1.199"/>
    </reaction>
</comment>
<dbReference type="Pfam" id="PF01151">
    <property type="entry name" value="ELO"/>
    <property type="match status" value="1"/>
</dbReference>
<dbReference type="Bgee" id="ENSOCUG00000011469">
    <property type="expression patterns" value="Expressed in ovary and 16 other cell types or tissues"/>
</dbReference>
<comment type="caution">
    <text evidence="10">Lacks conserved residue(s) required for the propagation of feature annotation.</text>
</comment>
<dbReference type="EC" id="2.3.1.199" evidence="10"/>
<dbReference type="Ensembl" id="ENSOCUT00000038041.1">
    <property type="protein sequence ID" value="ENSOCUP00000043848.1"/>
    <property type="gene ID" value="ENSOCUG00000011469.4"/>
</dbReference>
<reference evidence="11" key="3">
    <citation type="submission" date="2025-09" db="UniProtKB">
        <authorList>
            <consortium name="Ensembl"/>
        </authorList>
    </citation>
    <scope>IDENTIFICATION</scope>
    <source>
        <strain evidence="11">Thorbecke</strain>
    </source>
</reference>
<dbReference type="GO" id="GO:0042761">
    <property type="term" value="P:very long-chain fatty acid biosynthetic process"/>
    <property type="evidence" value="ECO:0007669"/>
    <property type="project" value="Ensembl"/>
</dbReference>
<proteinExistence type="inferred from homology"/>